<sequence length="355" mass="39535">MRGLFIALQLVCLALWILCCYAVDGNMALATRPLSISLFHSLNRVGAPVVSPNQKLALFITSYYSQDSNKSAAYLSCMDIATGGIVQLTENRPGTSLSNPIWFDDKTFGFLRHGELYKQELRPGSAATVVFNPPITITSLMYRANSGLISFMASVYPNSTLEESAALKRVEGTKSDSAQVYDNLWARHWNEWMTLEKPNLFVAPLNISETVWRVGPEVNLNAALPRCPDVLTRWHIDDYTISPSGSSVAFLARPPMQNMTWSTNVNVYLVSTTGASKPHLITQHTHGQASGPVFSSDGRRLAWLQMETPGYESDANRIYIHTIATRETISIAHDWDLSPHSLVWSKDDKMLYTIT</sequence>
<keyword evidence="3" id="KW-1185">Reference proteome</keyword>
<name>A0A9W8GPI5_9FUNG</name>
<comment type="caution">
    <text evidence="2">The sequence shown here is derived from an EMBL/GenBank/DDBJ whole genome shotgun (WGS) entry which is preliminary data.</text>
</comment>
<dbReference type="EMBL" id="JANBUH010000696">
    <property type="protein sequence ID" value="KAJ2749801.1"/>
    <property type="molecule type" value="Genomic_DNA"/>
</dbReference>
<proteinExistence type="predicted"/>
<feature type="signal peptide" evidence="1">
    <location>
        <begin position="1"/>
        <end position="22"/>
    </location>
</feature>
<dbReference type="Gene3D" id="2.120.10.30">
    <property type="entry name" value="TolB, C-terminal domain"/>
    <property type="match status" value="1"/>
</dbReference>
<gene>
    <name evidence="2" type="primary">dpp5_4</name>
    <name evidence="2" type="ORF">GGI19_005469</name>
</gene>
<evidence type="ECO:0000313" key="3">
    <source>
        <dbReference type="Proteomes" id="UP001140011"/>
    </source>
</evidence>
<evidence type="ECO:0000313" key="2">
    <source>
        <dbReference type="EMBL" id="KAJ2749801.1"/>
    </source>
</evidence>
<dbReference type="InterPro" id="IPR011042">
    <property type="entry name" value="6-blade_b-propeller_TolB-like"/>
</dbReference>
<dbReference type="Proteomes" id="UP001140011">
    <property type="component" value="Unassembled WGS sequence"/>
</dbReference>
<feature type="chain" id="PRO_5040808101" evidence="1">
    <location>
        <begin position="23"/>
        <end position="355"/>
    </location>
</feature>
<organism evidence="2 3">
    <name type="scientific">Coemansia pectinata</name>
    <dbReference type="NCBI Taxonomy" id="1052879"/>
    <lineage>
        <taxon>Eukaryota</taxon>
        <taxon>Fungi</taxon>
        <taxon>Fungi incertae sedis</taxon>
        <taxon>Zoopagomycota</taxon>
        <taxon>Kickxellomycotina</taxon>
        <taxon>Kickxellomycetes</taxon>
        <taxon>Kickxellales</taxon>
        <taxon>Kickxellaceae</taxon>
        <taxon>Coemansia</taxon>
    </lineage>
</organism>
<evidence type="ECO:0000256" key="1">
    <source>
        <dbReference type="SAM" id="SignalP"/>
    </source>
</evidence>
<keyword evidence="1" id="KW-0732">Signal</keyword>
<dbReference type="AlphaFoldDB" id="A0A9W8GPI5"/>
<feature type="non-terminal residue" evidence="2">
    <location>
        <position position="355"/>
    </location>
</feature>
<reference evidence="2" key="1">
    <citation type="submission" date="2022-07" db="EMBL/GenBank/DDBJ databases">
        <title>Phylogenomic reconstructions and comparative analyses of Kickxellomycotina fungi.</title>
        <authorList>
            <person name="Reynolds N.K."/>
            <person name="Stajich J.E."/>
            <person name="Barry K."/>
            <person name="Grigoriev I.V."/>
            <person name="Crous P."/>
            <person name="Smith M.E."/>
        </authorList>
    </citation>
    <scope>NUCLEOTIDE SEQUENCE</scope>
    <source>
        <strain evidence="2">BCRC 34297</strain>
    </source>
</reference>
<accession>A0A9W8GPI5</accession>
<protein>
    <submittedName>
        <fullName evidence="2">Dipeptidylpeptidase</fullName>
    </submittedName>
</protein>
<dbReference type="SUPFAM" id="SSF82171">
    <property type="entry name" value="DPP6 N-terminal domain-like"/>
    <property type="match status" value="1"/>
</dbReference>
<dbReference type="OrthoDB" id="416344at2759"/>